<feature type="domain" description="Response regulatory" evidence="6">
    <location>
        <begin position="3"/>
        <end position="120"/>
    </location>
</feature>
<dbReference type="InterPro" id="IPR018060">
    <property type="entry name" value="HTH_AraC"/>
</dbReference>
<evidence type="ECO:0000256" key="2">
    <source>
        <dbReference type="ARBA" id="ARBA00023125"/>
    </source>
</evidence>
<dbReference type="PROSITE" id="PS01124">
    <property type="entry name" value="HTH_ARAC_FAMILY_2"/>
    <property type="match status" value="1"/>
</dbReference>
<evidence type="ECO:0000259" key="5">
    <source>
        <dbReference type="PROSITE" id="PS01124"/>
    </source>
</evidence>
<keyword evidence="8" id="KW-1185">Reference proteome</keyword>
<keyword evidence="4" id="KW-0597">Phosphoprotein</keyword>
<dbReference type="PROSITE" id="PS00041">
    <property type="entry name" value="HTH_ARAC_FAMILY_1"/>
    <property type="match status" value="1"/>
</dbReference>
<dbReference type="InterPro" id="IPR020449">
    <property type="entry name" value="Tscrpt_reg_AraC-type_HTH"/>
</dbReference>
<feature type="modified residue" description="4-aspartylphosphate" evidence="4">
    <location>
        <position position="55"/>
    </location>
</feature>
<dbReference type="SUPFAM" id="SSF46689">
    <property type="entry name" value="Homeodomain-like"/>
    <property type="match status" value="2"/>
</dbReference>
<organism evidence="7 8">
    <name type="scientific">Paenibacillus borealis</name>
    <dbReference type="NCBI Taxonomy" id="160799"/>
    <lineage>
        <taxon>Bacteria</taxon>
        <taxon>Bacillati</taxon>
        <taxon>Bacillota</taxon>
        <taxon>Bacilli</taxon>
        <taxon>Bacillales</taxon>
        <taxon>Paenibacillaceae</taxon>
        <taxon>Paenibacillus</taxon>
    </lineage>
</organism>
<evidence type="ECO:0000313" key="7">
    <source>
        <dbReference type="EMBL" id="OMD45697.1"/>
    </source>
</evidence>
<dbReference type="PANTHER" id="PTHR43280:SF2">
    <property type="entry name" value="HTH-TYPE TRANSCRIPTIONAL REGULATOR EXSA"/>
    <property type="match status" value="1"/>
</dbReference>
<dbReference type="PANTHER" id="PTHR43280">
    <property type="entry name" value="ARAC-FAMILY TRANSCRIPTIONAL REGULATOR"/>
    <property type="match status" value="1"/>
</dbReference>
<dbReference type="Pfam" id="PF00072">
    <property type="entry name" value="Response_reg"/>
    <property type="match status" value="1"/>
</dbReference>
<accession>A0ABX3H8Z1</accession>
<dbReference type="CDD" id="cd17536">
    <property type="entry name" value="REC_YesN-like"/>
    <property type="match status" value="1"/>
</dbReference>
<dbReference type="Proteomes" id="UP000187412">
    <property type="component" value="Unassembled WGS sequence"/>
</dbReference>
<protein>
    <submittedName>
        <fullName evidence="7">DNA-binding response regulator</fullName>
    </submittedName>
</protein>
<dbReference type="PROSITE" id="PS50110">
    <property type="entry name" value="RESPONSE_REGULATORY"/>
    <property type="match status" value="1"/>
</dbReference>
<dbReference type="Gene3D" id="3.40.50.2300">
    <property type="match status" value="1"/>
</dbReference>
<dbReference type="InterPro" id="IPR009057">
    <property type="entry name" value="Homeodomain-like_sf"/>
</dbReference>
<reference evidence="7 8" key="1">
    <citation type="submission" date="2016-10" db="EMBL/GenBank/DDBJ databases">
        <title>Paenibacillus species isolates.</title>
        <authorList>
            <person name="Beno S.M."/>
        </authorList>
    </citation>
    <scope>NUCLEOTIDE SEQUENCE [LARGE SCALE GENOMIC DNA]</scope>
    <source>
        <strain evidence="7 8">FSL H7-0744</strain>
    </source>
</reference>
<evidence type="ECO:0000313" key="8">
    <source>
        <dbReference type="Proteomes" id="UP000187412"/>
    </source>
</evidence>
<gene>
    <name evidence="7" type="ORF">BSK56_18690</name>
</gene>
<keyword evidence="2 7" id="KW-0238">DNA-binding</keyword>
<feature type="domain" description="HTH araC/xylS-type" evidence="5">
    <location>
        <begin position="189"/>
        <end position="287"/>
    </location>
</feature>
<dbReference type="InterPro" id="IPR011006">
    <property type="entry name" value="CheY-like_superfamily"/>
</dbReference>
<dbReference type="Gene3D" id="1.10.10.60">
    <property type="entry name" value="Homeodomain-like"/>
    <property type="match status" value="2"/>
</dbReference>
<comment type="caution">
    <text evidence="7">The sequence shown here is derived from an EMBL/GenBank/DDBJ whole genome shotgun (WGS) entry which is preliminary data.</text>
</comment>
<dbReference type="RefSeq" id="WP_076112249.1">
    <property type="nucleotide sequence ID" value="NZ_MPTB01000024.1"/>
</dbReference>
<dbReference type="GO" id="GO:0003677">
    <property type="term" value="F:DNA binding"/>
    <property type="evidence" value="ECO:0007669"/>
    <property type="project" value="UniProtKB-KW"/>
</dbReference>
<dbReference type="InterPro" id="IPR018062">
    <property type="entry name" value="HTH_AraC-typ_CS"/>
</dbReference>
<dbReference type="SMART" id="SM00342">
    <property type="entry name" value="HTH_ARAC"/>
    <property type="match status" value="1"/>
</dbReference>
<dbReference type="SUPFAM" id="SSF52172">
    <property type="entry name" value="CheY-like"/>
    <property type="match status" value="1"/>
</dbReference>
<sequence length="289" mass="32163">MWSVLLVEDEVFVRESVREIISWEELGFMVIGESGNGTEALELITRDKPDLVLADIVMPGLNGIELLKQTRQAGLNTKFIMLTCMGEFEYVRQAMEYGASNYILKLSMSVGSLRDTLRKVSAELSAGSHRNVALLEADGIPAVVAASAEAPDTANPGPGGAFPEDEVKNPPLSGFGSLNGPVVSHPEISKIIEYIGEHYDRDITVKSMSRYVMMGENYISALFKKKTGHTLIHYLHGVRMEKAAVFLRETDLPVHEVGHRVGFPSDNYFIKIFKRWTGCTPSQYRHREE</sequence>
<keyword evidence="1" id="KW-0805">Transcription regulation</keyword>
<dbReference type="InterPro" id="IPR001789">
    <property type="entry name" value="Sig_transdc_resp-reg_receiver"/>
</dbReference>
<evidence type="ECO:0000259" key="6">
    <source>
        <dbReference type="PROSITE" id="PS50110"/>
    </source>
</evidence>
<dbReference type="SMART" id="SM00448">
    <property type="entry name" value="REC"/>
    <property type="match status" value="1"/>
</dbReference>
<proteinExistence type="predicted"/>
<dbReference type="EMBL" id="MPTB01000024">
    <property type="protein sequence ID" value="OMD45697.1"/>
    <property type="molecule type" value="Genomic_DNA"/>
</dbReference>
<dbReference type="PRINTS" id="PR00032">
    <property type="entry name" value="HTHARAC"/>
</dbReference>
<evidence type="ECO:0000256" key="4">
    <source>
        <dbReference type="PROSITE-ProRule" id="PRU00169"/>
    </source>
</evidence>
<keyword evidence="3" id="KW-0804">Transcription</keyword>
<evidence type="ECO:0000256" key="1">
    <source>
        <dbReference type="ARBA" id="ARBA00023015"/>
    </source>
</evidence>
<name>A0ABX3H8Z1_PAEBO</name>
<dbReference type="Pfam" id="PF12833">
    <property type="entry name" value="HTH_18"/>
    <property type="match status" value="1"/>
</dbReference>
<evidence type="ECO:0000256" key="3">
    <source>
        <dbReference type="ARBA" id="ARBA00023163"/>
    </source>
</evidence>